<sequence length="61" mass="6370">MQASVTPEVSWVTALSSGAIVSFVFALPSFGQHDTRHVDCDSPANKSMVSGIVGPSLHLSL</sequence>
<keyword evidence="2" id="KW-1185">Reference proteome</keyword>
<gene>
    <name evidence="1" type="ORF">LACBIDRAFT_310621</name>
</gene>
<proteinExistence type="predicted"/>
<accession>B0DUQ9</accession>
<dbReference type="EMBL" id="DS547137">
    <property type="protein sequence ID" value="EDR01586.1"/>
    <property type="molecule type" value="Genomic_DNA"/>
</dbReference>
<dbReference type="Proteomes" id="UP000001194">
    <property type="component" value="Unassembled WGS sequence"/>
</dbReference>
<dbReference type="GeneID" id="6083420"/>
<dbReference type="KEGG" id="lbc:LACBIDRAFT_310621"/>
<dbReference type="InParanoid" id="B0DUQ9"/>
<dbReference type="RefSeq" id="XP_001887662.1">
    <property type="nucleotide sequence ID" value="XM_001887627.1"/>
</dbReference>
<protein>
    <submittedName>
        <fullName evidence="1">Predicted protein</fullName>
    </submittedName>
</protein>
<evidence type="ECO:0000313" key="1">
    <source>
        <dbReference type="EMBL" id="EDR01586.1"/>
    </source>
</evidence>
<name>B0DUQ9_LACBS</name>
<evidence type="ECO:0000313" key="2">
    <source>
        <dbReference type="Proteomes" id="UP000001194"/>
    </source>
</evidence>
<reference evidence="1 2" key="1">
    <citation type="journal article" date="2008" name="Nature">
        <title>The genome of Laccaria bicolor provides insights into mycorrhizal symbiosis.</title>
        <authorList>
            <person name="Martin F."/>
            <person name="Aerts A."/>
            <person name="Ahren D."/>
            <person name="Brun A."/>
            <person name="Danchin E.G.J."/>
            <person name="Duchaussoy F."/>
            <person name="Gibon J."/>
            <person name="Kohler A."/>
            <person name="Lindquist E."/>
            <person name="Pereda V."/>
            <person name="Salamov A."/>
            <person name="Shapiro H.J."/>
            <person name="Wuyts J."/>
            <person name="Blaudez D."/>
            <person name="Buee M."/>
            <person name="Brokstein P."/>
            <person name="Canbaeck B."/>
            <person name="Cohen D."/>
            <person name="Courty P.E."/>
            <person name="Coutinho P.M."/>
            <person name="Delaruelle C."/>
            <person name="Detter J.C."/>
            <person name="Deveau A."/>
            <person name="DiFazio S."/>
            <person name="Duplessis S."/>
            <person name="Fraissinet-Tachet L."/>
            <person name="Lucic E."/>
            <person name="Frey-Klett P."/>
            <person name="Fourrey C."/>
            <person name="Feussner I."/>
            <person name="Gay G."/>
            <person name="Grimwood J."/>
            <person name="Hoegger P.J."/>
            <person name="Jain P."/>
            <person name="Kilaru S."/>
            <person name="Labbe J."/>
            <person name="Lin Y.C."/>
            <person name="Legue V."/>
            <person name="Le Tacon F."/>
            <person name="Marmeisse R."/>
            <person name="Melayah D."/>
            <person name="Montanini B."/>
            <person name="Muratet M."/>
            <person name="Nehls U."/>
            <person name="Niculita-Hirzel H."/>
            <person name="Oudot-Le Secq M.P."/>
            <person name="Peter M."/>
            <person name="Quesneville H."/>
            <person name="Rajashekar B."/>
            <person name="Reich M."/>
            <person name="Rouhier N."/>
            <person name="Schmutz J."/>
            <person name="Yin T."/>
            <person name="Chalot M."/>
            <person name="Henrissat B."/>
            <person name="Kuees U."/>
            <person name="Lucas S."/>
            <person name="Van de Peer Y."/>
            <person name="Podila G.K."/>
            <person name="Polle A."/>
            <person name="Pukkila P.J."/>
            <person name="Richardson P.M."/>
            <person name="Rouze P."/>
            <person name="Sanders I.R."/>
            <person name="Stajich J.E."/>
            <person name="Tunlid A."/>
            <person name="Tuskan G."/>
            <person name="Grigoriev I.V."/>
        </authorList>
    </citation>
    <scope>NUCLEOTIDE SEQUENCE [LARGE SCALE GENOMIC DNA]</scope>
    <source>
        <strain evidence="2">S238N-H82 / ATCC MYA-4686</strain>
    </source>
</reference>
<dbReference type="HOGENOM" id="CLU_2923039_0_0_1"/>
<dbReference type="AlphaFoldDB" id="B0DUQ9"/>
<organism evidence="2">
    <name type="scientific">Laccaria bicolor (strain S238N-H82 / ATCC MYA-4686)</name>
    <name type="common">Bicoloured deceiver</name>
    <name type="synonym">Laccaria laccata var. bicolor</name>
    <dbReference type="NCBI Taxonomy" id="486041"/>
    <lineage>
        <taxon>Eukaryota</taxon>
        <taxon>Fungi</taxon>
        <taxon>Dikarya</taxon>
        <taxon>Basidiomycota</taxon>
        <taxon>Agaricomycotina</taxon>
        <taxon>Agaricomycetes</taxon>
        <taxon>Agaricomycetidae</taxon>
        <taxon>Agaricales</taxon>
        <taxon>Agaricineae</taxon>
        <taxon>Hydnangiaceae</taxon>
        <taxon>Laccaria</taxon>
    </lineage>
</organism>